<sequence>MGSVMRVVMRLEAAGNRLGDSVRRLPGPGRWLGGVTIAVTSLAAGVVASTRGLATTPRRLPAGAAGAVLVVLGKLVALGQAVVGVPRGDRALDADELAMLERVFRGSVDLRAVRVVPGPAGVFTRTGRPFALGATVYLGTRLDPATLVHECVHVWQYQHRGCRYTAEALWAQHTVKPSAYRWTDELDRGRRHWREFNLEAQAQLLEDIARSGLEFFGDEDGSRFTHAGADHTDLARAAVAELRERAVRGPAVGTG</sequence>
<protein>
    <recommendedName>
        <fullName evidence="4">DUF4157 domain-containing protein</fullName>
    </recommendedName>
</protein>
<evidence type="ECO:0000313" key="3">
    <source>
        <dbReference type="Proteomes" id="UP000185596"/>
    </source>
</evidence>
<keyword evidence="1" id="KW-0812">Transmembrane</keyword>
<comment type="caution">
    <text evidence="2">The sequence shown here is derived from an EMBL/GenBank/DDBJ whole genome shotgun (WGS) entry which is preliminary data.</text>
</comment>
<organism evidence="2 3">
    <name type="scientific">Actinophytocola xanthii</name>
    <dbReference type="NCBI Taxonomy" id="1912961"/>
    <lineage>
        <taxon>Bacteria</taxon>
        <taxon>Bacillati</taxon>
        <taxon>Actinomycetota</taxon>
        <taxon>Actinomycetes</taxon>
        <taxon>Pseudonocardiales</taxon>
        <taxon>Pseudonocardiaceae</taxon>
    </lineage>
</organism>
<reference evidence="2 3" key="1">
    <citation type="submission" date="2016-12" db="EMBL/GenBank/DDBJ databases">
        <title>The draft genome sequence of Actinophytocola sp. 11-183.</title>
        <authorList>
            <person name="Wang W."/>
            <person name="Yuan L."/>
        </authorList>
    </citation>
    <scope>NUCLEOTIDE SEQUENCE [LARGE SCALE GENOMIC DNA]</scope>
    <source>
        <strain evidence="2 3">11-183</strain>
    </source>
</reference>
<evidence type="ECO:0000313" key="2">
    <source>
        <dbReference type="EMBL" id="OLF18042.1"/>
    </source>
</evidence>
<keyword evidence="3" id="KW-1185">Reference proteome</keyword>
<feature type="transmembrane region" description="Helical" evidence="1">
    <location>
        <begin position="31"/>
        <end position="50"/>
    </location>
</feature>
<gene>
    <name evidence="2" type="ORF">BU204_07790</name>
</gene>
<dbReference type="STRING" id="1912961.BU204_07790"/>
<dbReference type="AlphaFoldDB" id="A0A1Q8CUL4"/>
<proteinExistence type="predicted"/>
<evidence type="ECO:0008006" key="4">
    <source>
        <dbReference type="Google" id="ProtNLM"/>
    </source>
</evidence>
<evidence type="ECO:0000256" key="1">
    <source>
        <dbReference type="SAM" id="Phobius"/>
    </source>
</evidence>
<dbReference type="Proteomes" id="UP000185596">
    <property type="component" value="Unassembled WGS sequence"/>
</dbReference>
<dbReference type="EMBL" id="MSIE01000011">
    <property type="protein sequence ID" value="OLF18042.1"/>
    <property type="molecule type" value="Genomic_DNA"/>
</dbReference>
<keyword evidence="1" id="KW-0472">Membrane</keyword>
<accession>A0A1Q8CUL4</accession>
<feature type="transmembrane region" description="Helical" evidence="1">
    <location>
        <begin position="62"/>
        <end position="83"/>
    </location>
</feature>
<keyword evidence="1" id="KW-1133">Transmembrane helix</keyword>
<name>A0A1Q8CUL4_9PSEU</name>